<organism evidence="1 2">
    <name type="scientific">Rhizoctonia solani</name>
    <dbReference type="NCBI Taxonomy" id="456999"/>
    <lineage>
        <taxon>Eukaryota</taxon>
        <taxon>Fungi</taxon>
        <taxon>Dikarya</taxon>
        <taxon>Basidiomycota</taxon>
        <taxon>Agaricomycotina</taxon>
        <taxon>Agaricomycetes</taxon>
        <taxon>Cantharellales</taxon>
        <taxon>Ceratobasidiaceae</taxon>
        <taxon>Rhizoctonia</taxon>
    </lineage>
</organism>
<evidence type="ECO:0000313" key="1">
    <source>
        <dbReference type="EMBL" id="CAE6517604.1"/>
    </source>
</evidence>
<comment type="caution">
    <text evidence="1">The sequence shown here is derived from an EMBL/GenBank/DDBJ whole genome shotgun (WGS) entry which is preliminary data.</text>
</comment>
<evidence type="ECO:0000313" key="2">
    <source>
        <dbReference type="Proteomes" id="UP000663831"/>
    </source>
</evidence>
<protein>
    <submittedName>
        <fullName evidence="1">Uncharacterized protein</fullName>
    </submittedName>
</protein>
<accession>A0A8H3HC83</accession>
<proteinExistence type="predicted"/>
<gene>
    <name evidence="1" type="ORF">RDB_LOCUS139266</name>
</gene>
<dbReference type="Proteomes" id="UP000663831">
    <property type="component" value="Unassembled WGS sequence"/>
</dbReference>
<name>A0A8H3HC83_9AGAM</name>
<dbReference type="AlphaFoldDB" id="A0A8H3HC83"/>
<dbReference type="EMBL" id="CAJMWV010005983">
    <property type="protein sequence ID" value="CAE6517604.1"/>
    <property type="molecule type" value="Genomic_DNA"/>
</dbReference>
<feature type="non-terminal residue" evidence="1">
    <location>
        <position position="1"/>
    </location>
</feature>
<sequence length="86" mass="9262">DRMILARSLNAAALGDAAELYPLPLPGGHMPGEVFPATVGSLRALTGQELDHLIHIYNIVADDTIPQLVDQRRKVVAQFFGVRSVG</sequence>
<reference evidence="1" key="1">
    <citation type="submission" date="2021-01" db="EMBL/GenBank/DDBJ databases">
        <authorList>
            <person name="Kaushik A."/>
        </authorList>
    </citation>
    <scope>NUCLEOTIDE SEQUENCE</scope>
    <source>
        <strain evidence="1">AG3-1AP</strain>
    </source>
</reference>